<dbReference type="Proteomes" id="UP000573327">
    <property type="component" value="Unassembled WGS sequence"/>
</dbReference>
<comment type="caution">
    <text evidence="2">The sequence shown here is derived from an EMBL/GenBank/DDBJ whole genome shotgun (WGS) entry which is preliminary data.</text>
</comment>
<dbReference type="EMBL" id="JACHJR010000001">
    <property type="protein sequence ID" value="MBB4947781.1"/>
    <property type="molecule type" value="Genomic_DNA"/>
</dbReference>
<proteinExistence type="predicted"/>
<gene>
    <name evidence="2" type="ORF">F4556_003316</name>
</gene>
<evidence type="ECO:0000313" key="3">
    <source>
        <dbReference type="Proteomes" id="UP000573327"/>
    </source>
</evidence>
<evidence type="ECO:0000256" key="1">
    <source>
        <dbReference type="SAM" id="MobiDB-lite"/>
    </source>
</evidence>
<sequence length="34" mass="3672">MRAPHDPGRLLAVDVTPRQSDGRPINPPVVPPES</sequence>
<protein>
    <submittedName>
        <fullName evidence="2">Uncharacterized protein</fullName>
    </submittedName>
</protein>
<feature type="region of interest" description="Disordered" evidence="1">
    <location>
        <begin position="1"/>
        <end position="34"/>
    </location>
</feature>
<reference evidence="2 3" key="1">
    <citation type="submission" date="2020-08" db="EMBL/GenBank/DDBJ databases">
        <title>Sequencing the genomes of 1000 actinobacteria strains.</title>
        <authorList>
            <person name="Klenk H.-P."/>
        </authorList>
    </citation>
    <scope>NUCLEOTIDE SEQUENCE [LARGE SCALE GENOMIC DNA]</scope>
    <source>
        <strain evidence="2 3">DSM 44786</strain>
    </source>
</reference>
<keyword evidence="3" id="KW-1185">Reference proteome</keyword>
<evidence type="ECO:0000313" key="2">
    <source>
        <dbReference type="EMBL" id="MBB4947781.1"/>
    </source>
</evidence>
<organism evidence="2 3">
    <name type="scientific">Kitasatospora gansuensis</name>
    <dbReference type="NCBI Taxonomy" id="258050"/>
    <lineage>
        <taxon>Bacteria</taxon>
        <taxon>Bacillati</taxon>
        <taxon>Actinomycetota</taxon>
        <taxon>Actinomycetes</taxon>
        <taxon>Kitasatosporales</taxon>
        <taxon>Streptomycetaceae</taxon>
        <taxon>Kitasatospora</taxon>
    </lineage>
</organism>
<feature type="compositionally biased region" description="Pro residues" evidence="1">
    <location>
        <begin position="25"/>
        <end position="34"/>
    </location>
</feature>
<accession>A0A7W7SC60</accession>
<name>A0A7W7SC60_9ACTN</name>
<dbReference type="AlphaFoldDB" id="A0A7W7SC60"/>